<dbReference type="Pfam" id="PF00903">
    <property type="entry name" value="Glyoxalase"/>
    <property type="match status" value="1"/>
</dbReference>
<name>A0ABQ6HH84_9GAMM</name>
<dbReference type="PROSITE" id="PS51819">
    <property type="entry name" value="VOC"/>
    <property type="match status" value="1"/>
</dbReference>
<dbReference type="InterPro" id="IPR051332">
    <property type="entry name" value="Fosfomycin_Res_Enzymes"/>
</dbReference>
<dbReference type="Proteomes" id="UP001157134">
    <property type="component" value="Unassembled WGS sequence"/>
</dbReference>
<sequence length="140" mass="16528">MIQLEHINLIVKDMDETLTFYQAAFPHWWVRGNGFDEWYGNPRQWLHFGDDYQYLAFSDNGQGENRDLKTLNLGLAHFAFVVGDLDALVTRLADAGFNVDKQGAENPYRRNFYYIDPNGFEIEFVEYLTDLPKERNHYHD</sequence>
<dbReference type="SUPFAM" id="SSF54593">
    <property type="entry name" value="Glyoxalase/Bleomycin resistance protein/Dihydroxybiphenyl dioxygenase"/>
    <property type="match status" value="1"/>
</dbReference>
<dbReference type="Gene3D" id="3.10.180.10">
    <property type="entry name" value="2,3-Dihydroxybiphenyl 1,2-Dioxygenase, domain 1"/>
    <property type="match status" value="1"/>
</dbReference>
<dbReference type="PANTHER" id="PTHR36113:SF1">
    <property type="entry name" value="GLYOXALASE_BLEOMYCIN RESISTANCE PROTEIN_DIOXYGENASE"/>
    <property type="match status" value="1"/>
</dbReference>
<feature type="domain" description="VOC" evidence="1">
    <location>
        <begin position="3"/>
        <end position="127"/>
    </location>
</feature>
<reference evidence="2 3" key="1">
    <citation type="submission" date="2023-03" db="EMBL/GenBank/DDBJ databases">
        <title>Thalassotalea loyana LMG 22536T draft genome sequence.</title>
        <authorList>
            <person name="Sawabe T."/>
        </authorList>
    </citation>
    <scope>NUCLEOTIDE SEQUENCE [LARGE SCALE GENOMIC DNA]</scope>
    <source>
        <strain evidence="2 3">LMG 22536</strain>
    </source>
</reference>
<proteinExistence type="predicted"/>
<gene>
    <name evidence="2" type="ORF">tloyanaT_30770</name>
</gene>
<dbReference type="InterPro" id="IPR037523">
    <property type="entry name" value="VOC_core"/>
</dbReference>
<dbReference type="RefSeq" id="WP_284300228.1">
    <property type="nucleotide sequence ID" value="NZ_BSSV01000007.1"/>
</dbReference>
<dbReference type="CDD" id="cd06587">
    <property type="entry name" value="VOC"/>
    <property type="match status" value="1"/>
</dbReference>
<evidence type="ECO:0000313" key="2">
    <source>
        <dbReference type="EMBL" id="GLX86824.1"/>
    </source>
</evidence>
<dbReference type="InterPro" id="IPR004360">
    <property type="entry name" value="Glyas_Fos-R_dOase_dom"/>
</dbReference>
<evidence type="ECO:0000313" key="3">
    <source>
        <dbReference type="Proteomes" id="UP001157134"/>
    </source>
</evidence>
<evidence type="ECO:0000259" key="1">
    <source>
        <dbReference type="PROSITE" id="PS51819"/>
    </source>
</evidence>
<organism evidence="2 3">
    <name type="scientific">Thalassotalea loyana</name>
    <dbReference type="NCBI Taxonomy" id="280483"/>
    <lineage>
        <taxon>Bacteria</taxon>
        <taxon>Pseudomonadati</taxon>
        <taxon>Pseudomonadota</taxon>
        <taxon>Gammaproteobacteria</taxon>
        <taxon>Alteromonadales</taxon>
        <taxon>Colwelliaceae</taxon>
        <taxon>Thalassotalea</taxon>
    </lineage>
</organism>
<dbReference type="InterPro" id="IPR029068">
    <property type="entry name" value="Glyas_Bleomycin-R_OHBP_Dase"/>
</dbReference>
<dbReference type="PANTHER" id="PTHR36113">
    <property type="entry name" value="LYASE, PUTATIVE-RELATED-RELATED"/>
    <property type="match status" value="1"/>
</dbReference>
<keyword evidence="3" id="KW-1185">Reference proteome</keyword>
<dbReference type="EMBL" id="BSSV01000007">
    <property type="protein sequence ID" value="GLX86824.1"/>
    <property type="molecule type" value="Genomic_DNA"/>
</dbReference>
<accession>A0ABQ6HH84</accession>
<protein>
    <submittedName>
        <fullName evidence="2">Glyoxalase</fullName>
    </submittedName>
</protein>
<comment type="caution">
    <text evidence="2">The sequence shown here is derived from an EMBL/GenBank/DDBJ whole genome shotgun (WGS) entry which is preliminary data.</text>
</comment>